<sequence length="972" mass="112209">MVNLSQKEVALQKLQDVANKFKDKECSIHFANEAKTRLLVIDEVLKVLGWNSDEFNPETHTSTNGYIDYLLKYNNAPKLVVEAKKLGLTFCTPTSRKPTHHEYTVSYFKQAFKSLLTETIKQASSYCYDSSVVHAVITNGAEWMVLQLIPKPGKTIDSMKGVYFGNIFTDNFYFDLFYELLSKEHVVSGNLESYLSEINYVPSPVCKILKSDFGNLKWRTYEKERYLDEFYRTFFDEITNSNQKKMLEYCFVSDSKLDQYRGDLKRILRDTPPNFLPLGTEDMEPGEGAASIIEEKGSGKVVLITGSVGCGKTTLVKKVLNETKQFHKTTTVPILVDLINDVSRNVRQAKDVIFKRINESFINEFPEIHHLDSLKSTYRAELNALKNGAYKSVFEREPEKYIEKEAEELQRLKSDNENFVIRSLKNQTSQNSSVILIIDNVDRASEDFQEETYVIAHKLSKESGATVIITMREFTYFKNKDKGWLDVRSGDRVIHLKAPDFSKLIAKRIKYIENHFDDDFRTKEWRRNYNYNEFKSFCVKYASVVRLSLQQGLSGQRVLETLSCISWHNIRLFHDLLRQIHKQLGSSVSGWKYEEVIAALMVSQEDGQASILPNLFIPYQNVNQAYYLKLRILLFLNYSLKPNERTHGIPLNRIVCFTQMYGYRGSWSIAVVEECVRQRLVECVEIPTDGDDVVSFNITDGETFKISPLGSIILQEILSEQIYLSLLAPDLPFHDIESYKKIKQEYAEVLTYMGDSTQNEILKDGIDLLSTSKLPKELGWYLSEQYKLENITSVGANALSEIRLTEDKLQSFIYSIKSRQKTLTPKINNPNQYTFELPEFSDTISAAPTINNRDTSIEVELIKEILPEKLDNLKVDKSEFVPLVLCALVVRKLIGFESSFGVDITQTINDHLVDEGNKKESTNVSRSLRSTKFKLLPWLLIREDLHPKFKSFSLNDNWQSYWRKYFNEEPKI</sequence>
<evidence type="ECO:0000313" key="2">
    <source>
        <dbReference type="EMBL" id="SEL87360.1"/>
    </source>
</evidence>
<dbReference type="Pfam" id="PF13401">
    <property type="entry name" value="AAA_22"/>
    <property type="match status" value="1"/>
</dbReference>
<protein>
    <submittedName>
        <fullName evidence="2">AAA domain-containing protein</fullName>
    </submittedName>
</protein>
<organism evidence="2 3">
    <name type="scientific">Colwellia chukchiensis</name>
    <dbReference type="NCBI Taxonomy" id="641665"/>
    <lineage>
        <taxon>Bacteria</taxon>
        <taxon>Pseudomonadati</taxon>
        <taxon>Pseudomonadota</taxon>
        <taxon>Gammaproteobacteria</taxon>
        <taxon>Alteromonadales</taxon>
        <taxon>Colwelliaceae</taxon>
        <taxon>Colwellia</taxon>
    </lineage>
</organism>
<dbReference type="AlphaFoldDB" id="A0A1H7TR93"/>
<dbReference type="EMBL" id="FOBI01000028">
    <property type="protein sequence ID" value="SEL87360.1"/>
    <property type="molecule type" value="Genomic_DNA"/>
</dbReference>
<dbReference type="STRING" id="641665.GCA_002104455_01944"/>
<dbReference type="Proteomes" id="UP000199297">
    <property type="component" value="Unassembled WGS sequence"/>
</dbReference>
<dbReference type="InterPro" id="IPR027417">
    <property type="entry name" value="P-loop_NTPase"/>
</dbReference>
<keyword evidence="3" id="KW-1185">Reference proteome</keyword>
<dbReference type="InterPro" id="IPR049945">
    <property type="entry name" value="AAA_22"/>
</dbReference>
<name>A0A1H7TR93_9GAMM</name>
<feature type="domain" description="AAA+ ATPase" evidence="1">
    <location>
        <begin position="298"/>
        <end position="500"/>
    </location>
</feature>
<accession>A0A1H7TR93</accession>
<dbReference type="SUPFAM" id="SSF52540">
    <property type="entry name" value="P-loop containing nucleoside triphosphate hydrolases"/>
    <property type="match status" value="2"/>
</dbReference>
<reference evidence="3" key="1">
    <citation type="submission" date="2016-10" db="EMBL/GenBank/DDBJ databases">
        <authorList>
            <person name="Varghese N."/>
            <person name="Submissions S."/>
        </authorList>
    </citation>
    <scope>NUCLEOTIDE SEQUENCE [LARGE SCALE GENOMIC DNA]</scope>
    <source>
        <strain evidence="3">CGMCC 1.9127</strain>
    </source>
</reference>
<dbReference type="Gene3D" id="3.40.50.300">
    <property type="entry name" value="P-loop containing nucleotide triphosphate hydrolases"/>
    <property type="match status" value="1"/>
</dbReference>
<dbReference type="InterPro" id="IPR003593">
    <property type="entry name" value="AAA+_ATPase"/>
</dbReference>
<dbReference type="SMART" id="SM00382">
    <property type="entry name" value="AAA"/>
    <property type="match status" value="1"/>
</dbReference>
<proteinExistence type="predicted"/>
<gene>
    <name evidence="2" type="ORF">SAMN05216262_12813</name>
</gene>
<evidence type="ECO:0000313" key="3">
    <source>
        <dbReference type="Proteomes" id="UP000199297"/>
    </source>
</evidence>
<evidence type="ECO:0000259" key="1">
    <source>
        <dbReference type="SMART" id="SM00382"/>
    </source>
</evidence>